<accession>A0A136Q8C9</accession>
<dbReference type="Proteomes" id="UP000070366">
    <property type="component" value="Unassembled WGS sequence"/>
</dbReference>
<dbReference type="OrthoDB" id="2853096at2"/>
<name>A0A136Q8C9_9FIRM</name>
<comment type="caution">
    <text evidence="1">The sequence shown here is derived from an EMBL/GenBank/DDBJ whole genome shotgun (WGS) entry which is preliminary data.</text>
</comment>
<dbReference type="KEGG" id="cmiu:B1H56_12795"/>
<proteinExistence type="predicted"/>
<keyword evidence="2" id="KW-1185">Reference proteome</keyword>
<evidence type="ECO:0000313" key="1">
    <source>
        <dbReference type="EMBL" id="KXK66935.1"/>
    </source>
</evidence>
<gene>
    <name evidence="1" type="ORF">HMPREF3293_00203</name>
</gene>
<protein>
    <submittedName>
        <fullName evidence="1">Uncharacterized protein</fullName>
    </submittedName>
</protein>
<dbReference type="STRING" id="626937.HMPREF3293_00203"/>
<dbReference type="EMBL" id="LSZW01000021">
    <property type="protein sequence ID" value="KXK66935.1"/>
    <property type="molecule type" value="Genomic_DNA"/>
</dbReference>
<dbReference type="KEGG" id="cmiu:B1H56_12980"/>
<evidence type="ECO:0000313" key="2">
    <source>
        <dbReference type="Proteomes" id="UP000070366"/>
    </source>
</evidence>
<dbReference type="PATRIC" id="fig|626937.4.peg.206"/>
<dbReference type="AlphaFoldDB" id="A0A136Q8C9"/>
<dbReference type="RefSeq" id="WP_066523672.1">
    <property type="nucleotide sequence ID" value="NZ_CABMOF010000027.1"/>
</dbReference>
<reference evidence="2" key="1">
    <citation type="submission" date="2016-02" db="EMBL/GenBank/DDBJ databases">
        <authorList>
            <person name="Mitreva M."/>
            <person name="Pepin K.H."/>
            <person name="Mihindukulasuriya K.A."/>
            <person name="Fulton R."/>
            <person name="Fronick C."/>
            <person name="O'Laughlin M."/>
            <person name="Miner T."/>
            <person name="Herter B."/>
            <person name="Rosa B.A."/>
            <person name="Cordes M."/>
            <person name="Tomlinson C."/>
            <person name="Wollam A."/>
            <person name="Palsikar V.B."/>
            <person name="Mardis E.R."/>
            <person name="Wilson R.K."/>
        </authorList>
    </citation>
    <scope>NUCLEOTIDE SEQUENCE [LARGE SCALE GENOMIC DNA]</scope>
    <source>
        <strain evidence="2">DSM 22607</strain>
    </source>
</reference>
<sequence>MAQANEEVILGSGDLFVMSYTGEAIPEDSVIETTSNQIGHIQGGATLEYKPTDYSVVDDMGAVLKRFITEEEVTLKSGVLTWGVNTLAKLCPAGALTEDSSTHKSTLKIGGRGKTGISKVLARFVHTYDTGLKLRITIVATASSGFTLAFAKDKETVIDAELKAVPHDTDGTLVVIEQDTRTAG</sequence>
<organism evidence="1 2">
    <name type="scientific">Christensenella minuta</name>
    <dbReference type="NCBI Taxonomy" id="626937"/>
    <lineage>
        <taxon>Bacteria</taxon>
        <taxon>Bacillati</taxon>
        <taxon>Bacillota</taxon>
        <taxon>Clostridia</taxon>
        <taxon>Christensenellales</taxon>
        <taxon>Christensenellaceae</taxon>
        <taxon>Christensenella</taxon>
    </lineage>
</organism>